<feature type="region of interest" description="Disordered" evidence="1">
    <location>
        <begin position="106"/>
        <end position="127"/>
    </location>
</feature>
<sequence length="156" mass="17219" precursor="true">MTQRILPITTLRSMLAVAAIIGLSISANAQDMVPEFGAEPASPTAGMFSNLNPANWKMPDFKGMLPGQDEKARIVEKKDGLFSEVKKSASNSWAKTKEVFNPQKLNPVNFLPASSRTESTSEEAKPGFFRSLFMPAPVEEQRTETVQDFLKQSRPN</sequence>
<feature type="signal peptide" evidence="2">
    <location>
        <begin position="1"/>
        <end position="29"/>
    </location>
</feature>
<evidence type="ECO:0000313" key="4">
    <source>
        <dbReference type="Proteomes" id="UP000317977"/>
    </source>
</evidence>
<reference evidence="3 4" key="1">
    <citation type="submission" date="2019-02" db="EMBL/GenBank/DDBJ databases">
        <title>Deep-cultivation of Planctomycetes and their phenomic and genomic characterization uncovers novel biology.</title>
        <authorList>
            <person name="Wiegand S."/>
            <person name="Jogler M."/>
            <person name="Boedeker C."/>
            <person name="Pinto D."/>
            <person name="Vollmers J."/>
            <person name="Rivas-Marin E."/>
            <person name="Kohn T."/>
            <person name="Peeters S.H."/>
            <person name="Heuer A."/>
            <person name="Rast P."/>
            <person name="Oberbeckmann S."/>
            <person name="Bunk B."/>
            <person name="Jeske O."/>
            <person name="Meyerdierks A."/>
            <person name="Storesund J.E."/>
            <person name="Kallscheuer N."/>
            <person name="Luecker S."/>
            <person name="Lage O.M."/>
            <person name="Pohl T."/>
            <person name="Merkel B.J."/>
            <person name="Hornburger P."/>
            <person name="Mueller R.-W."/>
            <person name="Bruemmer F."/>
            <person name="Labrenz M."/>
            <person name="Spormann A.M."/>
            <person name="Op Den Camp H."/>
            <person name="Overmann J."/>
            <person name="Amann R."/>
            <person name="Jetten M.S.M."/>
            <person name="Mascher T."/>
            <person name="Medema M.H."/>
            <person name="Devos D.P."/>
            <person name="Kaster A.-K."/>
            <person name="Ovreas L."/>
            <person name="Rohde M."/>
            <person name="Galperin M.Y."/>
            <person name="Jogler C."/>
        </authorList>
    </citation>
    <scope>NUCLEOTIDE SEQUENCE [LARGE SCALE GENOMIC DNA]</scope>
    <source>
        <strain evidence="3 4">Poly59</strain>
    </source>
</reference>
<evidence type="ECO:0000256" key="1">
    <source>
        <dbReference type="SAM" id="MobiDB-lite"/>
    </source>
</evidence>
<keyword evidence="4" id="KW-1185">Reference proteome</keyword>
<name>A0A5C6F1J3_9BACT</name>
<accession>A0A5C6F1J3</accession>
<evidence type="ECO:0000313" key="3">
    <source>
        <dbReference type="EMBL" id="TWU55713.1"/>
    </source>
</evidence>
<keyword evidence="2" id="KW-0732">Signal</keyword>
<dbReference type="AlphaFoldDB" id="A0A5C6F1J3"/>
<gene>
    <name evidence="3" type="ORF">Poly59_20130</name>
</gene>
<dbReference type="EMBL" id="SJPX01000002">
    <property type="protein sequence ID" value="TWU55713.1"/>
    <property type="molecule type" value="Genomic_DNA"/>
</dbReference>
<dbReference type="Proteomes" id="UP000317977">
    <property type="component" value="Unassembled WGS sequence"/>
</dbReference>
<proteinExistence type="predicted"/>
<organism evidence="3 4">
    <name type="scientific">Rubripirellula reticaptiva</name>
    <dbReference type="NCBI Taxonomy" id="2528013"/>
    <lineage>
        <taxon>Bacteria</taxon>
        <taxon>Pseudomonadati</taxon>
        <taxon>Planctomycetota</taxon>
        <taxon>Planctomycetia</taxon>
        <taxon>Pirellulales</taxon>
        <taxon>Pirellulaceae</taxon>
        <taxon>Rubripirellula</taxon>
    </lineage>
</organism>
<dbReference type="RefSeq" id="WP_246151522.1">
    <property type="nucleotide sequence ID" value="NZ_SJPX01000002.1"/>
</dbReference>
<protein>
    <submittedName>
        <fullName evidence="3">Uncharacterized protein</fullName>
    </submittedName>
</protein>
<feature type="chain" id="PRO_5023127573" evidence="2">
    <location>
        <begin position="30"/>
        <end position="156"/>
    </location>
</feature>
<evidence type="ECO:0000256" key="2">
    <source>
        <dbReference type="SAM" id="SignalP"/>
    </source>
</evidence>
<comment type="caution">
    <text evidence="3">The sequence shown here is derived from an EMBL/GenBank/DDBJ whole genome shotgun (WGS) entry which is preliminary data.</text>
</comment>